<proteinExistence type="predicted"/>
<evidence type="ECO:0000256" key="1">
    <source>
        <dbReference type="SAM" id="MobiDB-lite"/>
    </source>
</evidence>
<comment type="caution">
    <text evidence="2">The sequence shown here is derived from an EMBL/GenBank/DDBJ whole genome shotgun (WGS) entry which is preliminary data.</text>
</comment>
<keyword evidence="3" id="KW-1185">Reference proteome</keyword>
<feature type="compositionally biased region" description="Pro residues" evidence="1">
    <location>
        <begin position="1"/>
        <end position="16"/>
    </location>
</feature>
<evidence type="ECO:0000313" key="2">
    <source>
        <dbReference type="EMBL" id="CAB1421022.1"/>
    </source>
</evidence>
<protein>
    <submittedName>
        <fullName evidence="2">Uncharacterized protein</fullName>
    </submittedName>
</protein>
<accession>A0A9N7YCC0</accession>
<feature type="region of interest" description="Disordered" evidence="1">
    <location>
        <begin position="1"/>
        <end position="86"/>
    </location>
</feature>
<reference evidence="2" key="1">
    <citation type="submission" date="2020-03" db="EMBL/GenBank/DDBJ databases">
        <authorList>
            <person name="Weist P."/>
        </authorList>
    </citation>
    <scope>NUCLEOTIDE SEQUENCE</scope>
</reference>
<organism evidence="2 3">
    <name type="scientific">Pleuronectes platessa</name>
    <name type="common">European plaice</name>
    <dbReference type="NCBI Taxonomy" id="8262"/>
    <lineage>
        <taxon>Eukaryota</taxon>
        <taxon>Metazoa</taxon>
        <taxon>Chordata</taxon>
        <taxon>Craniata</taxon>
        <taxon>Vertebrata</taxon>
        <taxon>Euteleostomi</taxon>
        <taxon>Actinopterygii</taxon>
        <taxon>Neopterygii</taxon>
        <taxon>Teleostei</taxon>
        <taxon>Neoteleostei</taxon>
        <taxon>Acanthomorphata</taxon>
        <taxon>Carangaria</taxon>
        <taxon>Pleuronectiformes</taxon>
        <taxon>Pleuronectoidei</taxon>
        <taxon>Pleuronectidae</taxon>
        <taxon>Pleuronectes</taxon>
    </lineage>
</organism>
<dbReference type="EMBL" id="CADEAL010000500">
    <property type="protein sequence ID" value="CAB1421022.1"/>
    <property type="molecule type" value="Genomic_DNA"/>
</dbReference>
<dbReference type="AlphaFoldDB" id="A0A9N7YCC0"/>
<feature type="compositionally biased region" description="Polar residues" evidence="1">
    <location>
        <begin position="25"/>
        <end position="35"/>
    </location>
</feature>
<gene>
    <name evidence="2" type="ORF">PLEPLA_LOCUS8903</name>
</gene>
<evidence type="ECO:0000313" key="3">
    <source>
        <dbReference type="Proteomes" id="UP001153269"/>
    </source>
</evidence>
<name>A0A9N7YCC0_PLEPL</name>
<sequence>MVTRPPPALPLAPPPSEARMLSPDGRTNGQTASGRQTRRHVRGGTLPAGEAGEREHLPEGLRSSHGFCESGSPLMPVAGRSGASGEGMEYGGTPFVLACVCRIARAGAALSSADTP</sequence>
<dbReference type="Proteomes" id="UP001153269">
    <property type="component" value="Unassembled WGS sequence"/>
</dbReference>